<dbReference type="EMBL" id="VFPS01000003">
    <property type="protein sequence ID" value="TQM97989.1"/>
    <property type="molecule type" value="Genomic_DNA"/>
</dbReference>
<dbReference type="InterPro" id="IPR015032">
    <property type="entry name" value="ThsB__TIR-like_domain"/>
</dbReference>
<dbReference type="SUPFAM" id="SSF52206">
    <property type="entry name" value="Hypothetical protein MTH538"/>
    <property type="match status" value="1"/>
</dbReference>
<dbReference type="Pfam" id="PF08937">
    <property type="entry name" value="ThsB_TIR"/>
    <property type="match status" value="1"/>
</dbReference>
<gene>
    <name evidence="2" type="ORF">FHX68_2002</name>
</gene>
<protein>
    <submittedName>
        <fullName evidence="2">TIR-like protein DUF1863</fullName>
    </submittedName>
</protein>
<dbReference type="RefSeq" id="WP_141381561.1">
    <property type="nucleotide sequence ID" value="NZ_BJNA01000092.1"/>
</dbReference>
<dbReference type="OrthoDB" id="9811746at2"/>
<comment type="caution">
    <text evidence="2">The sequence shown here is derived from an EMBL/GenBank/DDBJ whole genome shotgun (WGS) entry which is preliminary data.</text>
</comment>
<evidence type="ECO:0000313" key="3">
    <source>
        <dbReference type="Proteomes" id="UP000319804"/>
    </source>
</evidence>
<dbReference type="InterPro" id="IPR036490">
    <property type="entry name" value="ThsB_TIR-like_sf"/>
</dbReference>
<name>A0A4Y3UNX1_9MICO</name>
<keyword evidence="3" id="KW-1185">Reference proteome</keyword>
<organism evidence="2 3">
    <name type="scientific">Microbacterium lacticum</name>
    <dbReference type="NCBI Taxonomy" id="33885"/>
    <lineage>
        <taxon>Bacteria</taxon>
        <taxon>Bacillati</taxon>
        <taxon>Actinomycetota</taxon>
        <taxon>Actinomycetes</taxon>
        <taxon>Micrococcales</taxon>
        <taxon>Microbacteriaceae</taxon>
        <taxon>Microbacterium</taxon>
    </lineage>
</organism>
<accession>A0A4Y3UNX1</accession>
<reference evidence="2 3" key="1">
    <citation type="submission" date="2019-06" db="EMBL/GenBank/DDBJ databases">
        <title>Sequencing the genomes of 1000 actinobacteria strains.</title>
        <authorList>
            <person name="Klenk H.-P."/>
        </authorList>
    </citation>
    <scope>NUCLEOTIDE SEQUENCE [LARGE SCALE GENOMIC DNA]</scope>
    <source>
        <strain evidence="2 3">DSM 20427</strain>
    </source>
</reference>
<proteinExistence type="predicted"/>
<evidence type="ECO:0000313" key="2">
    <source>
        <dbReference type="EMBL" id="TQM97989.1"/>
    </source>
</evidence>
<feature type="domain" description="Thoeris protein ThsB TIR-like" evidence="1">
    <location>
        <begin position="8"/>
        <end position="104"/>
    </location>
</feature>
<dbReference type="Proteomes" id="UP000319804">
    <property type="component" value="Unassembled WGS sequence"/>
</dbReference>
<evidence type="ECO:0000259" key="1">
    <source>
        <dbReference type="Pfam" id="PF08937"/>
    </source>
</evidence>
<dbReference type="Gene3D" id="3.40.50.9200">
    <property type="entry name" value="Hypothetical protein MTH538"/>
    <property type="match status" value="1"/>
</dbReference>
<dbReference type="AlphaFoldDB" id="A0A4Y3UNX1"/>
<sequence length="155" mass="17226">MSAQHNIFISHRHEDDALVGDLKKMLAGSGAEIRDSSITSETPNNAKSPDYIRTLLADQIRWAGKIIVIISPDTKNHEWVDWEIEYARKFPDKRIVGVWAPGTTHHDMPESLEDYANAIVNWDAQAIIDALDGKDNWTEPSGAPAPVQSIPRAAC</sequence>